<reference evidence="2 3" key="1">
    <citation type="submission" date="2016-10" db="EMBL/GenBank/DDBJ databases">
        <authorList>
            <person name="de Groot N.N."/>
        </authorList>
    </citation>
    <scope>NUCLEOTIDE SEQUENCE [LARGE SCALE GENOMIC DNA]</scope>
    <source>
        <strain evidence="2 3">DSM 24677</strain>
    </source>
</reference>
<dbReference type="Proteomes" id="UP000199026">
    <property type="component" value="Unassembled WGS sequence"/>
</dbReference>
<proteinExistence type="predicted"/>
<dbReference type="EMBL" id="FNPR01000001">
    <property type="protein sequence ID" value="SDY27663.1"/>
    <property type="molecule type" value="Genomic_DNA"/>
</dbReference>
<protein>
    <submittedName>
        <fullName evidence="2">Uncharacterized protein</fullName>
    </submittedName>
</protein>
<evidence type="ECO:0000313" key="2">
    <source>
        <dbReference type="EMBL" id="SDY27663.1"/>
    </source>
</evidence>
<evidence type="ECO:0000256" key="1">
    <source>
        <dbReference type="SAM" id="MobiDB-lite"/>
    </source>
</evidence>
<accession>A0A1H3III5</accession>
<dbReference type="GeneID" id="78126030"/>
<organism evidence="2 3">
    <name type="scientific">Lentibacter algarum</name>
    <dbReference type="NCBI Taxonomy" id="576131"/>
    <lineage>
        <taxon>Bacteria</taxon>
        <taxon>Pseudomonadati</taxon>
        <taxon>Pseudomonadota</taxon>
        <taxon>Alphaproteobacteria</taxon>
        <taxon>Rhodobacterales</taxon>
        <taxon>Roseobacteraceae</taxon>
        <taxon>Lentibacter</taxon>
    </lineage>
</organism>
<gene>
    <name evidence="2" type="ORF">SAMN05444486_1011104</name>
</gene>
<feature type="region of interest" description="Disordered" evidence="1">
    <location>
        <begin position="25"/>
        <end position="52"/>
    </location>
</feature>
<name>A0A1H3III5_9RHOB</name>
<keyword evidence="3" id="KW-1185">Reference proteome</keyword>
<dbReference type="AlphaFoldDB" id="A0A1H3III5"/>
<evidence type="ECO:0000313" key="3">
    <source>
        <dbReference type="Proteomes" id="UP000199026"/>
    </source>
</evidence>
<dbReference type="RefSeq" id="WP_177170626.1">
    <property type="nucleotide sequence ID" value="NZ_CALJFH010000026.1"/>
</dbReference>
<dbReference type="STRING" id="576131.SAMN05444486_1011104"/>
<sequence length="52" mass="5532">MNANRLINMVLRMVMRKVVSAGLKRAGGGKGASAATKGLNKASRMARRAGRF</sequence>